<evidence type="ECO:0000313" key="1">
    <source>
        <dbReference type="EMBL" id="MFL4468964.1"/>
    </source>
</evidence>
<accession>A0ABW8USC7</accession>
<organism evidence="1 2">
    <name type="scientific">Tateyamaria armeniaca</name>
    <dbReference type="NCBI Taxonomy" id="2518930"/>
    <lineage>
        <taxon>Bacteria</taxon>
        <taxon>Pseudomonadati</taxon>
        <taxon>Pseudomonadota</taxon>
        <taxon>Alphaproteobacteria</taxon>
        <taxon>Rhodobacterales</taxon>
        <taxon>Roseobacteraceae</taxon>
        <taxon>Tateyamaria</taxon>
    </lineage>
</organism>
<protein>
    <submittedName>
        <fullName evidence="1">Uncharacterized protein</fullName>
    </submittedName>
</protein>
<sequence>MILKNIEALRSEAATSTLVLVVVLALAAGTSLRAQTAVIVDTQNAAVLNDVASAYTQFRSPVTIEQSNGYDLSDRIQLAADSLVVIQSYDTPDLQSMNEALNSLAEQGQPTTFMVFVNQADDYDWTSELNQPDNVKLAIAVRSQDQIAVADVYSSIGSSYDGSRVGYDYSQAVRMAVEQLSAIGQSESGVSTIKPWAADRSDMFFDGYVLYSGAPTEDAAELMSHFDANHSFSEVDWTQANGVHGGDVLLESTSGDMPIIWAETVLGECSGSQRWDGMIENEISFQSFGTIDLR</sequence>
<dbReference type="RefSeq" id="WP_407590718.1">
    <property type="nucleotide sequence ID" value="NZ_JBHDIY010000002.1"/>
</dbReference>
<reference evidence="1 2" key="1">
    <citation type="submission" date="2024-08" db="EMBL/GenBank/DDBJ databases">
        <title>Tateyamaria sp. nov., isolated from marine algae.</title>
        <authorList>
            <person name="Choi B.J."/>
            <person name="Kim J.M."/>
            <person name="Lee J.K."/>
            <person name="Choi D.G."/>
            <person name="Bayburt H."/>
            <person name="Baek J.H."/>
            <person name="Han D.M."/>
            <person name="Jeon C.O."/>
        </authorList>
    </citation>
    <scope>NUCLEOTIDE SEQUENCE [LARGE SCALE GENOMIC DNA]</scope>
    <source>
        <strain evidence="1 2">KMU-156</strain>
    </source>
</reference>
<proteinExistence type="predicted"/>
<evidence type="ECO:0000313" key="2">
    <source>
        <dbReference type="Proteomes" id="UP001627408"/>
    </source>
</evidence>
<keyword evidence="2" id="KW-1185">Reference proteome</keyword>
<dbReference type="EMBL" id="JBHDIY010000002">
    <property type="protein sequence ID" value="MFL4468964.1"/>
    <property type="molecule type" value="Genomic_DNA"/>
</dbReference>
<name>A0ABW8USC7_9RHOB</name>
<comment type="caution">
    <text evidence="1">The sequence shown here is derived from an EMBL/GenBank/DDBJ whole genome shotgun (WGS) entry which is preliminary data.</text>
</comment>
<dbReference type="Proteomes" id="UP001627408">
    <property type="component" value="Unassembled WGS sequence"/>
</dbReference>
<gene>
    <name evidence="1" type="ORF">ACERZ8_03425</name>
</gene>